<feature type="chain" id="PRO_5020773132" evidence="1">
    <location>
        <begin position="20"/>
        <end position="243"/>
    </location>
</feature>
<evidence type="ECO:0000256" key="1">
    <source>
        <dbReference type="SAM" id="SignalP"/>
    </source>
</evidence>
<dbReference type="RefSeq" id="XP_016655411.1">
    <property type="nucleotide sequence ID" value="XM_016798167.1"/>
</dbReference>
<protein>
    <submittedName>
        <fullName evidence="2">Fam-d protein</fullName>
    </submittedName>
</protein>
<organism evidence="2 3">
    <name type="scientific">Plasmodium chabaudi chabaudi</name>
    <dbReference type="NCBI Taxonomy" id="31271"/>
    <lineage>
        <taxon>Eukaryota</taxon>
        <taxon>Sar</taxon>
        <taxon>Alveolata</taxon>
        <taxon>Apicomplexa</taxon>
        <taxon>Aconoidasida</taxon>
        <taxon>Haemosporida</taxon>
        <taxon>Plasmodiidae</taxon>
        <taxon>Plasmodium</taxon>
        <taxon>Plasmodium (Vinckeia)</taxon>
    </lineage>
</organism>
<dbReference type="OrthoDB" id="372352at2759"/>
<dbReference type="VEuPathDB" id="PlasmoDB:PCHAS_0925800"/>
<feature type="signal peptide" evidence="1">
    <location>
        <begin position="1"/>
        <end position="19"/>
    </location>
</feature>
<keyword evidence="3" id="KW-1185">Reference proteome</keyword>
<name>A0A4V0K8M7_PLACU</name>
<proteinExistence type="predicted"/>
<keyword evidence="1" id="KW-0732">Signal</keyword>
<dbReference type="EMBL" id="LK022886">
    <property type="protein sequence ID" value="VTZ68864.1"/>
    <property type="molecule type" value="Genomic_DNA"/>
</dbReference>
<dbReference type="KEGG" id="pcb:PCHAS_0925800"/>
<dbReference type="AlphaFoldDB" id="A0A4V0K8M7"/>
<dbReference type="GeneID" id="3497715"/>
<sequence length="243" mass="28482">MRNIILSFFMLVIFSNVKAATLQDANNNSTKLIAYNPVDHPTVTFEHDEKEHIQHLDIINCILNYESENTKYAYQCNNYHWVITDFDISINNSTRCFKKKIFYNKKEGLIKGTSHFISYIKEKIKCLVTQHIHKYDFENNYDDNLKKLANDLKALIYDKFDYDLRQGLICSEGETANKKFHNQAKEFFKALVHNSNMMIKGYFIKIGKDGNYTDSCQNKSLYFNISICRNNANANYDFKPPKA</sequence>
<reference evidence="2 3" key="1">
    <citation type="journal article" date="2014" name="BMC Biol.">
        <title>A comprehensive evaluation of rodent malaria parasite genomes and gene expression.</title>
        <authorList>
            <person name="Otto T.D."/>
            <person name="Bohme U."/>
            <person name="Jackson A.P."/>
            <person name="Hunt M."/>
            <person name="Franke-Fayard B."/>
            <person name="Hoeijmakers W.A."/>
            <person name="Religa A.A."/>
            <person name="Robertson L."/>
            <person name="Sanders M."/>
            <person name="Ogun S.A."/>
            <person name="Cunningham D."/>
            <person name="Erhart A."/>
            <person name="Billker O."/>
            <person name="Khan S.M."/>
            <person name="Stunnenberg H.G."/>
            <person name="Langhorne J."/>
            <person name="Holder A.A."/>
            <person name="Waters A.P."/>
            <person name="Newbold C.I."/>
            <person name="Pain A."/>
            <person name="Berriman M."/>
            <person name="Janse C.J."/>
        </authorList>
    </citation>
    <scope>NUCLEOTIDE SEQUENCE [LARGE SCALE GENOMIC DNA]</scope>
    <source>
        <strain evidence="2 3">AS</strain>
    </source>
</reference>
<dbReference type="InterPro" id="IPR021689">
    <property type="entry name" value="DUF3271"/>
</dbReference>
<gene>
    <name evidence="2" type="ORF">PCHAS_0925800</name>
</gene>
<dbReference type="Pfam" id="PF11675">
    <property type="entry name" value="DUF3271"/>
    <property type="match status" value="1"/>
</dbReference>
<accession>A0A4V0K8M7</accession>
<evidence type="ECO:0000313" key="2">
    <source>
        <dbReference type="EMBL" id="VTZ68864.1"/>
    </source>
</evidence>
<dbReference type="Proteomes" id="UP000071118">
    <property type="component" value="Chromosome 9"/>
</dbReference>
<evidence type="ECO:0000313" key="3">
    <source>
        <dbReference type="Proteomes" id="UP000071118"/>
    </source>
</evidence>